<protein>
    <submittedName>
        <fullName evidence="2">Uncharacterized protein</fullName>
    </submittedName>
</protein>
<dbReference type="EMBL" id="LO017727">
    <property type="protein sequence ID" value="CRH08065.1"/>
    <property type="molecule type" value="Genomic_DNA"/>
</dbReference>
<feature type="region of interest" description="Disordered" evidence="1">
    <location>
        <begin position="109"/>
        <end position="138"/>
    </location>
</feature>
<reference evidence="2" key="1">
    <citation type="submission" date="2015-04" db="EMBL/GenBank/DDBJ databases">
        <authorList>
            <person name="Syromyatnikov M.Y."/>
            <person name="Popov V.N."/>
        </authorList>
    </citation>
    <scope>NUCLEOTIDE SEQUENCE</scope>
    <source>
        <strain evidence="2">MO-1</strain>
    </source>
</reference>
<gene>
    <name evidence="2" type="ORF">MAGMO_3937</name>
</gene>
<evidence type="ECO:0000256" key="1">
    <source>
        <dbReference type="SAM" id="MobiDB-lite"/>
    </source>
</evidence>
<organism evidence="2">
    <name type="scientific">Magnetococcus massalia (strain MO-1)</name>
    <dbReference type="NCBI Taxonomy" id="451514"/>
    <lineage>
        <taxon>Bacteria</taxon>
        <taxon>Pseudomonadati</taxon>
        <taxon>Pseudomonadota</taxon>
        <taxon>Magnetococcia</taxon>
        <taxon>Magnetococcales</taxon>
        <taxon>Magnetococcaceae</taxon>
        <taxon>Magnetococcus</taxon>
    </lineage>
</organism>
<evidence type="ECO:0000313" key="2">
    <source>
        <dbReference type="EMBL" id="CRH08065.1"/>
    </source>
</evidence>
<name>A0A1S7LMD6_MAGMO</name>
<dbReference type="AlphaFoldDB" id="A0A1S7LMD6"/>
<sequence length="138" mass="15030">MGVDELDILLGHQPLYQGVAGDGEAERGTAHAHLRQQRVAGMVDRAASKEALTGYLGKPAIVAKAWMFKGKPWDWCDNLATQLAAPQQLPQPPRHKDAMGGHLRIGKQGAEGECLHSINSSRNREAQYPPKDTGKEDI</sequence>
<proteinExistence type="predicted"/>
<accession>A0A1S7LMD6</accession>